<sequence>MIHSTGHEKCISNVANSLKAVSTLSSNLLKDLLETIPHVGLSKIVIVLFFAEPGLVRATMNTSLRVFLSSIQSITICKMIEATKLASSLTLLTSVEFAHISNKELIENILLDLRQ</sequence>
<gene>
    <name evidence="1" type="ORF">N7G274_004566</name>
</gene>
<keyword evidence="2" id="KW-1185">Reference proteome</keyword>
<reference evidence="1 2" key="1">
    <citation type="submission" date="2024-09" db="EMBL/GenBank/DDBJ databases">
        <title>Rethinking Asexuality: The Enigmatic Case of Functional Sexual Genes in Lepraria (Stereocaulaceae).</title>
        <authorList>
            <person name="Doellman M."/>
            <person name="Sun Y."/>
            <person name="Barcenas-Pena A."/>
            <person name="Lumbsch H.T."/>
            <person name="Grewe F."/>
        </authorList>
    </citation>
    <scope>NUCLEOTIDE SEQUENCE [LARGE SCALE GENOMIC DNA]</scope>
    <source>
        <strain evidence="1 2">Mercado 3170</strain>
    </source>
</reference>
<accession>A0ABR4AAA4</accession>
<name>A0ABR4AAA4_9LECA</name>
<organism evidence="1 2">
    <name type="scientific">Stereocaulon virgatum</name>
    <dbReference type="NCBI Taxonomy" id="373712"/>
    <lineage>
        <taxon>Eukaryota</taxon>
        <taxon>Fungi</taxon>
        <taxon>Dikarya</taxon>
        <taxon>Ascomycota</taxon>
        <taxon>Pezizomycotina</taxon>
        <taxon>Lecanoromycetes</taxon>
        <taxon>OSLEUM clade</taxon>
        <taxon>Lecanoromycetidae</taxon>
        <taxon>Lecanorales</taxon>
        <taxon>Lecanorineae</taxon>
        <taxon>Stereocaulaceae</taxon>
        <taxon>Stereocaulon</taxon>
    </lineage>
</organism>
<dbReference type="Proteomes" id="UP001590950">
    <property type="component" value="Unassembled WGS sequence"/>
</dbReference>
<comment type="caution">
    <text evidence="1">The sequence shown here is derived from an EMBL/GenBank/DDBJ whole genome shotgun (WGS) entry which is preliminary data.</text>
</comment>
<evidence type="ECO:0000313" key="1">
    <source>
        <dbReference type="EMBL" id="KAL2042807.1"/>
    </source>
</evidence>
<proteinExistence type="predicted"/>
<evidence type="ECO:0000313" key="2">
    <source>
        <dbReference type="Proteomes" id="UP001590950"/>
    </source>
</evidence>
<dbReference type="EMBL" id="JBEFKJ010000013">
    <property type="protein sequence ID" value="KAL2042807.1"/>
    <property type="molecule type" value="Genomic_DNA"/>
</dbReference>
<protein>
    <submittedName>
        <fullName evidence="1">Uncharacterized protein</fullName>
    </submittedName>
</protein>